<sequence length="458" mass="52006">MLLARIIDLEREYDRLGSPSETWNHWLTVKQKSIWWEELYDLDQAARVFTKKKDKEKVTLTEASSSDSSLQGLEQRLLDFMGEAFVGLNLTVETKLQAVDLRLGGIEKNQRLLRCRAKKIEKRLTSIESKVSEKPNRGEDMDFGQWDGTDFGRWDGKEKDDAEQEAGKHDEECEKEKEDAEQEVGKHDEECEKEKEDAEQEAGKHDEDGEKEKENSDNAQQEAKESDEESGSETEEMLKLEQLKEKSRVQADAFWKQIAEEEEKEKSGDDEKEEESKNSDKEKEKSGDDEKSGDEEKVEESEAEKDEEKVGGNEAWVEAEIIVASVLSEINEPETPTTPPRRGNQSDGTPTPPPRGGKEVEINEASVESEKKEVREALRRPEILLRCKEKTEMYGKPRKGSGKKATPTAGPKKRGRSRTRAVDAAPTITGKRKSEPSHWVQTPFTAGKKPEKKPKTKA</sequence>
<evidence type="ECO:0008006" key="4">
    <source>
        <dbReference type="Google" id="ProtNLM"/>
    </source>
</evidence>
<feature type="compositionally biased region" description="Acidic residues" evidence="1">
    <location>
        <begin position="291"/>
        <end position="305"/>
    </location>
</feature>
<dbReference type="OrthoDB" id="10512789at2759"/>
<accession>A0A8X7VMI3</accession>
<name>A0A8X7VMI3_BRACI</name>
<feature type="compositionally biased region" description="Basic and acidic residues" evidence="1">
    <location>
        <begin position="150"/>
        <end position="216"/>
    </location>
</feature>
<evidence type="ECO:0000313" key="2">
    <source>
        <dbReference type="EMBL" id="KAG2314538.1"/>
    </source>
</evidence>
<dbReference type="EMBL" id="JAAMPC010000004">
    <property type="protein sequence ID" value="KAG2314538.1"/>
    <property type="molecule type" value="Genomic_DNA"/>
</dbReference>
<feature type="region of interest" description="Disordered" evidence="1">
    <location>
        <begin position="131"/>
        <end position="376"/>
    </location>
</feature>
<organism evidence="2 3">
    <name type="scientific">Brassica carinata</name>
    <name type="common">Ethiopian mustard</name>
    <name type="synonym">Abyssinian cabbage</name>
    <dbReference type="NCBI Taxonomy" id="52824"/>
    <lineage>
        <taxon>Eukaryota</taxon>
        <taxon>Viridiplantae</taxon>
        <taxon>Streptophyta</taxon>
        <taxon>Embryophyta</taxon>
        <taxon>Tracheophyta</taxon>
        <taxon>Spermatophyta</taxon>
        <taxon>Magnoliopsida</taxon>
        <taxon>eudicotyledons</taxon>
        <taxon>Gunneridae</taxon>
        <taxon>Pentapetalae</taxon>
        <taxon>rosids</taxon>
        <taxon>malvids</taxon>
        <taxon>Brassicales</taxon>
        <taxon>Brassicaceae</taxon>
        <taxon>Brassiceae</taxon>
        <taxon>Brassica</taxon>
    </lineage>
</organism>
<feature type="compositionally biased region" description="Basic and acidic residues" evidence="1">
    <location>
        <begin position="236"/>
        <end position="249"/>
    </location>
</feature>
<feature type="compositionally biased region" description="Basic and acidic residues" evidence="1">
    <location>
        <begin position="264"/>
        <end position="290"/>
    </location>
</feature>
<comment type="caution">
    <text evidence="2">The sequence shown here is derived from an EMBL/GenBank/DDBJ whole genome shotgun (WGS) entry which is preliminary data.</text>
</comment>
<keyword evidence="3" id="KW-1185">Reference proteome</keyword>
<proteinExistence type="predicted"/>
<reference evidence="2 3" key="1">
    <citation type="submission" date="2020-02" db="EMBL/GenBank/DDBJ databases">
        <authorList>
            <person name="Ma Q."/>
            <person name="Huang Y."/>
            <person name="Song X."/>
            <person name="Pei D."/>
        </authorList>
    </citation>
    <scope>NUCLEOTIDE SEQUENCE [LARGE SCALE GENOMIC DNA]</scope>
    <source>
        <strain evidence="2">Sxm20200214</strain>
        <tissue evidence="2">Leaf</tissue>
    </source>
</reference>
<feature type="compositionally biased region" description="Basic and acidic residues" evidence="1">
    <location>
        <begin position="131"/>
        <end position="140"/>
    </location>
</feature>
<evidence type="ECO:0000256" key="1">
    <source>
        <dbReference type="SAM" id="MobiDB-lite"/>
    </source>
</evidence>
<evidence type="ECO:0000313" key="3">
    <source>
        <dbReference type="Proteomes" id="UP000886595"/>
    </source>
</evidence>
<protein>
    <recommendedName>
        <fullName evidence="4">DUF287 domain-containing protein</fullName>
    </recommendedName>
</protein>
<feature type="compositionally biased region" description="Acidic residues" evidence="1">
    <location>
        <begin position="225"/>
        <end position="235"/>
    </location>
</feature>
<feature type="region of interest" description="Disordered" evidence="1">
    <location>
        <begin position="389"/>
        <end position="458"/>
    </location>
</feature>
<gene>
    <name evidence="2" type="ORF">Bca52824_017660</name>
</gene>
<dbReference type="Proteomes" id="UP000886595">
    <property type="component" value="Unassembled WGS sequence"/>
</dbReference>
<dbReference type="AlphaFoldDB" id="A0A8X7VMI3"/>